<comment type="caution">
    <text evidence="2">The sequence shown here is derived from an EMBL/GenBank/DDBJ whole genome shotgun (WGS) entry which is preliminary data.</text>
</comment>
<gene>
    <name evidence="2" type="ORF">HMPREF9449_01928</name>
</gene>
<protein>
    <recommendedName>
        <fullName evidence="1">PKD domain-containing protein</fullName>
    </recommendedName>
</protein>
<sequence>MKKLFFIIFGIVLLFGACSDDENTIAIAKLDLVSGLEEFPITLSEDGSRGNVDFTDQGGTLSVIVETNQTDWIYRVEERKDWFEIRQNGDTLVLTVAQNKHVTSREAVVEVRAGSVENNATCKLTVKQSGVEGADLAVTPEKLEFPIKGGSLEVEVKTNQKLWSISISNTVFTIVKSDNKVRVTAEENLYPVALTAELTIVSGEGENLETAVIPIVQEAAPAVTLTVDPASIHFTMAGGVDTIHLKMQNTHVWQYVCEQEWLELKAENDYLIVTAPKNSSYDALTAEIMIVAGIEQNYAGQTVTVVQEASSLAEAMIFELSVPANATAVLPLLGTVDCSVDWGDGSEVETVTTVTPTHVYAQEGVYEVKISGKVTGLGTNKAIFNVTYKDAFQYFTAVKQWGNTGLTSLKEAFWNCSNLKSVANDVNESFLAVTTFEKAFYKAAALEEIPAGIFNNCPKVTSFRECFNGCSALVTLPAGLFSACKAVTTFRSCFDGCSKLASIPEGLFANNPAVTDFFGTFKWCALKEVPANTFENCTKVTGFGQIFYACSALETVPVSIFDDCLNVTTFSFAFSGTKLKGESPYTMVEGVKVHLYERAEHTTVFKKPTTFNDCFTGCTDLIDFEQIQAAGWAK</sequence>
<dbReference type="CDD" id="cd14948">
    <property type="entry name" value="BACON"/>
    <property type="match status" value="2"/>
</dbReference>
<dbReference type="InterPro" id="IPR013783">
    <property type="entry name" value="Ig-like_fold"/>
</dbReference>
<dbReference type="RefSeq" id="WP_009137075.1">
    <property type="nucleotide sequence ID" value="NZ_JH594596.1"/>
</dbReference>
<name>H1DI42_9BACT</name>
<accession>H1DI42</accession>
<dbReference type="PROSITE" id="PS51257">
    <property type="entry name" value="PROKAR_LIPOPROTEIN"/>
    <property type="match status" value="1"/>
</dbReference>
<dbReference type="Pfam" id="PF19190">
    <property type="entry name" value="BACON_2"/>
    <property type="match status" value="1"/>
</dbReference>
<dbReference type="InterPro" id="IPR032675">
    <property type="entry name" value="LRR_dom_sf"/>
</dbReference>
<dbReference type="STRING" id="742817.HMPREF9449_01928"/>
<dbReference type="Proteomes" id="UP000004892">
    <property type="component" value="Unassembled WGS sequence"/>
</dbReference>
<proteinExistence type="predicted"/>
<dbReference type="PROSITE" id="PS50093">
    <property type="entry name" value="PKD"/>
    <property type="match status" value="1"/>
</dbReference>
<evidence type="ECO:0000313" key="3">
    <source>
        <dbReference type="Proteomes" id="UP000004892"/>
    </source>
</evidence>
<reference evidence="2 3" key="1">
    <citation type="submission" date="2012-01" db="EMBL/GenBank/DDBJ databases">
        <title>The Genome Sequence of Odoribacter laneus YIT 12061.</title>
        <authorList>
            <consortium name="The Broad Institute Genome Sequencing Platform"/>
            <person name="Earl A."/>
            <person name="Ward D."/>
            <person name="Feldgarden M."/>
            <person name="Gevers D."/>
            <person name="Morotomi M."/>
            <person name="Young S.K."/>
            <person name="Zeng Q."/>
            <person name="Gargeya S."/>
            <person name="Fitzgerald M."/>
            <person name="Haas B."/>
            <person name="Abouelleil A."/>
            <person name="Alvarado L."/>
            <person name="Arachchi H.M."/>
            <person name="Berlin A."/>
            <person name="Chapman S.B."/>
            <person name="Gearin G."/>
            <person name="Goldberg J."/>
            <person name="Griggs A."/>
            <person name="Gujja S."/>
            <person name="Hansen M."/>
            <person name="Heiman D."/>
            <person name="Howarth C."/>
            <person name="Larimer J."/>
            <person name="Lui A."/>
            <person name="MacDonald P.J.P."/>
            <person name="McCowen C."/>
            <person name="Montmayeur A."/>
            <person name="Murphy C."/>
            <person name="Neiman D."/>
            <person name="Pearson M."/>
            <person name="Priest M."/>
            <person name="Roberts A."/>
            <person name="Saif S."/>
            <person name="Shea T."/>
            <person name="Sisk P."/>
            <person name="Stolte C."/>
            <person name="Sykes S."/>
            <person name="Wortman J."/>
            <person name="Nusbaum C."/>
            <person name="Birren B."/>
        </authorList>
    </citation>
    <scope>NUCLEOTIDE SEQUENCE [LARGE SCALE GENOMIC DNA]</scope>
    <source>
        <strain evidence="2 3">YIT 12061</strain>
    </source>
</reference>
<organism evidence="2 3">
    <name type="scientific">Odoribacter laneus YIT 12061</name>
    <dbReference type="NCBI Taxonomy" id="742817"/>
    <lineage>
        <taxon>Bacteria</taxon>
        <taxon>Pseudomonadati</taxon>
        <taxon>Bacteroidota</taxon>
        <taxon>Bacteroidia</taxon>
        <taxon>Bacteroidales</taxon>
        <taxon>Odoribacteraceae</taxon>
        <taxon>Odoribacter</taxon>
    </lineage>
</organism>
<dbReference type="InterPro" id="IPR035986">
    <property type="entry name" value="PKD_dom_sf"/>
</dbReference>
<keyword evidence="3" id="KW-1185">Reference proteome</keyword>
<dbReference type="PATRIC" id="fig|742817.3.peg.2050"/>
<dbReference type="InterPro" id="IPR000601">
    <property type="entry name" value="PKD_dom"/>
</dbReference>
<dbReference type="eggNOG" id="COG4886">
    <property type="taxonomic scope" value="Bacteria"/>
</dbReference>
<dbReference type="HOGENOM" id="CLU_020663_0_0_10"/>
<dbReference type="Pfam" id="PF13004">
    <property type="entry name" value="BACON"/>
    <property type="match status" value="1"/>
</dbReference>
<evidence type="ECO:0000259" key="1">
    <source>
        <dbReference type="PROSITE" id="PS50093"/>
    </source>
</evidence>
<evidence type="ECO:0000313" key="2">
    <source>
        <dbReference type="EMBL" id="EHP46913.1"/>
    </source>
</evidence>
<dbReference type="SUPFAM" id="SSF52058">
    <property type="entry name" value="L domain-like"/>
    <property type="match status" value="1"/>
</dbReference>
<dbReference type="InterPro" id="IPR024361">
    <property type="entry name" value="BACON"/>
</dbReference>
<dbReference type="AlphaFoldDB" id="H1DI42"/>
<dbReference type="SUPFAM" id="SSF49299">
    <property type="entry name" value="PKD domain"/>
    <property type="match status" value="1"/>
</dbReference>
<dbReference type="Gene3D" id="2.60.40.10">
    <property type="entry name" value="Immunoglobulins"/>
    <property type="match status" value="4"/>
</dbReference>
<dbReference type="Gene3D" id="3.80.10.10">
    <property type="entry name" value="Ribonuclease Inhibitor"/>
    <property type="match status" value="1"/>
</dbReference>
<dbReference type="EMBL" id="ADMC01000024">
    <property type="protein sequence ID" value="EHP46913.1"/>
    <property type="molecule type" value="Genomic_DNA"/>
</dbReference>
<feature type="domain" description="PKD" evidence="1">
    <location>
        <begin position="341"/>
        <end position="371"/>
    </location>
</feature>
<dbReference type="GeneID" id="98069483"/>